<dbReference type="Pfam" id="PF02171">
    <property type="entry name" value="Piwi"/>
    <property type="match status" value="1"/>
</dbReference>
<dbReference type="InterPro" id="IPR045246">
    <property type="entry name" value="Piwi_ago-like"/>
</dbReference>
<gene>
    <name evidence="8" type="ORF">PHJA_002705700</name>
</gene>
<dbReference type="GO" id="GO:0051607">
    <property type="term" value="P:defense response to virus"/>
    <property type="evidence" value="ECO:0007669"/>
    <property type="project" value="UniProtKB-ARBA"/>
</dbReference>
<dbReference type="EMBL" id="BMAC01001097">
    <property type="protein sequence ID" value="GFQ05616.1"/>
    <property type="molecule type" value="Genomic_DNA"/>
</dbReference>
<dbReference type="InterPro" id="IPR036085">
    <property type="entry name" value="PAZ_dom_sf"/>
</dbReference>
<evidence type="ECO:0000259" key="6">
    <source>
        <dbReference type="PROSITE" id="PS50821"/>
    </source>
</evidence>
<name>A0A830DFK0_9LAMI</name>
<dbReference type="AlphaFoldDB" id="A0A830DFK0"/>
<keyword evidence="9" id="KW-1185">Reference proteome</keyword>
<dbReference type="Gene3D" id="3.30.420.10">
    <property type="entry name" value="Ribonuclease H-like superfamily/Ribonuclease H"/>
    <property type="match status" value="1"/>
</dbReference>
<dbReference type="Pfam" id="PF02170">
    <property type="entry name" value="PAZ"/>
    <property type="match status" value="1"/>
</dbReference>
<dbReference type="InterPro" id="IPR003165">
    <property type="entry name" value="Piwi"/>
</dbReference>
<dbReference type="Pfam" id="PF16486">
    <property type="entry name" value="ArgoN"/>
    <property type="match status" value="1"/>
</dbReference>
<keyword evidence="4" id="KW-0687">Ribonucleoprotein</keyword>
<dbReference type="PANTHER" id="PTHR22891">
    <property type="entry name" value="EUKARYOTIC TRANSLATION INITIATION FACTOR 2C"/>
    <property type="match status" value="1"/>
</dbReference>
<dbReference type="InterPro" id="IPR014811">
    <property type="entry name" value="ArgoL1"/>
</dbReference>
<sequence length="929" mass="104955">MDSCRNKNSGRRGNNQSQPNQGGRRNQPPVHVNRTQPLVAVAHQPSADYVDIEKLDISAKNQIQVMRRPDMGGTVGTVATTTIGLLVNHFPVRFNLESNIFHYDVDVKRCTDNGKKLRKSEMSLIKDTLFQNDPSCARARLETVYDSEKNIFSSVPLPTGTFPVEVLEGEDVKSGSYTFTIKLVNELTLSKLHNYLSGNCSSVPRDILQGMDLVMKDNPSRRRIVVGRSFYSIEYRDKDDLGSGVVAYRGFQQSLKPTSKGLALCVDYSAMSFRKQCMVIDFLEEHIPLRGVGDVKIKKREVDNTLRGLKVRVTHRQTKQRFTVKGLTAEDACDSYFDVIDPKGVNATQRTSLVDYFRVKWGRNVAFPNMPCLELGTPKKSNKVPMEFCELVEGQRFPKEYLDMHAASRLRRLSLVKPRDRKDNIDNMVRAHDGPCGDVTRNFEIEVDQEMTKVTGRVISPPELRIGAFRSVRVDPEKCQWNLLGKSVVDGKCVERWALLDFTCGEPNLNNRLDKVAFVRNLRGRCKNLGIRMEEPLVSRLTRMQEFASVDRLEKLLRSVVEESSRRSKDNLQLIVCVMARRDDGYKHLKWVSETKIGVITQCCLSSKVNSKRSTNAGPDKVPDQTFAYLCLKINAKLGGSNFELFRNFPCFRPDDHVMFIGADVNHPATGAYNPSCPSVAAVVGTVNWPAANRYAARVRPQVHRRESILSFGSMCLDLVNAYERLNRIKPNKIVLFRDGVSEGQFEMVLGQEVIDFKKTVCVDGYNPKITVVVAQKRHLTRIFVEDEKDGGINGNVPPGTVVDTDIVHPRDFDFYLFSHYGGLGTSKPTHYYVLWDENGFSSDELQKLIYDMCFTYARCTKPVSLVPPVYYADLVAYRGRMFHEALLETRGHGPSSSHASTSSSSDVASFDESFYNLQSNLKDSMFFV</sequence>
<dbReference type="SMART" id="SM01163">
    <property type="entry name" value="DUF1785"/>
    <property type="match status" value="1"/>
</dbReference>
<dbReference type="Gene3D" id="2.170.260.10">
    <property type="entry name" value="paz domain"/>
    <property type="match status" value="1"/>
</dbReference>
<evidence type="ECO:0000256" key="1">
    <source>
        <dbReference type="ARBA" id="ARBA00008201"/>
    </source>
</evidence>
<dbReference type="GO" id="GO:0003723">
    <property type="term" value="F:RNA binding"/>
    <property type="evidence" value="ECO:0007669"/>
    <property type="project" value="InterPro"/>
</dbReference>
<comment type="similarity">
    <text evidence="1">Belongs to the argonaute family. Ago subfamily.</text>
</comment>
<evidence type="ECO:0000313" key="9">
    <source>
        <dbReference type="Proteomes" id="UP000653305"/>
    </source>
</evidence>
<keyword evidence="3" id="KW-0943">RNA-mediated gene silencing</keyword>
<evidence type="ECO:0000256" key="5">
    <source>
        <dbReference type="SAM" id="MobiDB-lite"/>
    </source>
</evidence>
<proteinExistence type="inferred from homology"/>
<dbReference type="Gene3D" id="3.40.50.2300">
    <property type="match status" value="1"/>
</dbReference>
<comment type="caution">
    <text evidence="8">The sequence shown here is derived from an EMBL/GenBank/DDBJ whole genome shotgun (WGS) entry which is preliminary data.</text>
</comment>
<protein>
    <submittedName>
        <fullName evidence="8">Protein argonaute 2</fullName>
    </submittedName>
</protein>
<feature type="compositionally biased region" description="Polar residues" evidence="5">
    <location>
        <begin position="11"/>
        <end position="24"/>
    </location>
</feature>
<evidence type="ECO:0000256" key="3">
    <source>
        <dbReference type="ARBA" id="ARBA00023158"/>
    </source>
</evidence>
<dbReference type="SUPFAM" id="SSF53098">
    <property type="entry name" value="Ribonuclease H-like"/>
    <property type="match status" value="1"/>
</dbReference>
<dbReference type="Proteomes" id="UP000653305">
    <property type="component" value="Unassembled WGS sequence"/>
</dbReference>
<organism evidence="8 9">
    <name type="scientific">Phtheirospermum japonicum</name>
    <dbReference type="NCBI Taxonomy" id="374723"/>
    <lineage>
        <taxon>Eukaryota</taxon>
        <taxon>Viridiplantae</taxon>
        <taxon>Streptophyta</taxon>
        <taxon>Embryophyta</taxon>
        <taxon>Tracheophyta</taxon>
        <taxon>Spermatophyta</taxon>
        <taxon>Magnoliopsida</taxon>
        <taxon>eudicotyledons</taxon>
        <taxon>Gunneridae</taxon>
        <taxon>Pentapetalae</taxon>
        <taxon>asterids</taxon>
        <taxon>lamiids</taxon>
        <taxon>Lamiales</taxon>
        <taxon>Orobanchaceae</taxon>
        <taxon>Orobanchaceae incertae sedis</taxon>
        <taxon>Phtheirospermum</taxon>
    </lineage>
</organism>
<dbReference type="InterPro" id="IPR032474">
    <property type="entry name" value="Argonaute_N"/>
</dbReference>
<dbReference type="SMART" id="SM00949">
    <property type="entry name" value="PAZ"/>
    <property type="match status" value="1"/>
</dbReference>
<dbReference type="GO" id="GO:0031047">
    <property type="term" value="P:regulatory ncRNA-mediated gene silencing"/>
    <property type="evidence" value="ECO:0007669"/>
    <property type="project" value="UniProtKB-KW"/>
</dbReference>
<dbReference type="PROSITE" id="PS50821">
    <property type="entry name" value="PAZ"/>
    <property type="match status" value="1"/>
</dbReference>
<evidence type="ECO:0000259" key="7">
    <source>
        <dbReference type="PROSITE" id="PS50822"/>
    </source>
</evidence>
<keyword evidence="2" id="KW-0678">Repressor</keyword>
<reference evidence="8" key="1">
    <citation type="submission" date="2020-07" db="EMBL/GenBank/DDBJ databases">
        <title>Ethylene signaling mediates host invasion by parasitic plants.</title>
        <authorList>
            <person name="Yoshida S."/>
        </authorList>
    </citation>
    <scope>NUCLEOTIDE SEQUENCE</scope>
    <source>
        <strain evidence="8">Okayama</strain>
    </source>
</reference>
<evidence type="ECO:0000256" key="4">
    <source>
        <dbReference type="ARBA" id="ARBA00023274"/>
    </source>
</evidence>
<dbReference type="OrthoDB" id="10252740at2759"/>
<dbReference type="CDD" id="cd02846">
    <property type="entry name" value="PAZ_argonaute_like"/>
    <property type="match status" value="1"/>
</dbReference>
<dbReference type="InterPro" id="IPR003100">
    <property type="entry name" value="PAZ_dom"/>
</dbReference>
<dbReference type="SMART" id="SM00950">
    <property type="entry name" value="Piwi"/>
    <property type="match status" value="1"/>
</dbReference>
<dbReference type="GO" id="GO:1990904">
    <property type="term" value="C:ribonucleoprotein complex"/>
    <property type="evidence" value="ECO:0007669"/>
    <property type="project" value="UniProtKB-KW"/>
</dbReference>
<dbReference type="CDD" id="cd04657">
    <property type="entry name" value="Piwi_ago-like"/>
    <property type="match status" value="1"/>
</dbReference>
<feature type="domain" description="Piwi" evidence="7">
    <location>
        <begin position="574"/>
        <end position="885"/>
    </location>
</feature>
<evidence type="ECO:0000313" key="8">
    <source>
        <dbReference type="EMBL" id="GFQ05616.1"/>
    </source>
</evidence>
<evidence type="ECO:0000256" key="2">
    <source>
        <dbReference type="ARBA" id="ARBA00022491"/>
    </source>
</evidence>
<dbReference type="PROSITE" id="PS50822">
    <property type="entry name" value="PIWI"/>
    <property type="match status" value="1"/>
</dbReference>
<dbReference type="SUPFAM" id="SSF101690">
    <property type="entry name" value="PAZ domain"/>
    <property type="match status" value="1"/>
</dbReference>
<dbReference type="InterPro" id="IPR036397">
    <property type="entry name" value="RNaseH_sf"/>
</dbReference>
<dbReference type="Pfam" id="PF08699">
    <property type="entry name" value="ArgoL1"/>
    <property type="match status" value="1"/>
</dbReference>
<dbReference type="InterPro" id="IPR012337">
    <property type="entry name" value="RNaseH-like_sf"/>
</dbReference>
<accession>A0A830DFK0</accession>
<feature type="region of interest" description="Disordered" evidence="5">
    <location>
        <begin position="1"/>
        <end position="31"/>
    </location>
</feature>
<feature type="domain" description="PAZ" evidence="6">
    <location>
        <begin position="278"/>
        <end position="393"/>
    </location>
</feature>